<accession>A0ABV3QZP0</accession>
<keyword evidence="2" id="KW-1185">Reference proteome</keyword>
<organism evidence="1 2">
    <name type="scientific">Mesorhizobium marinum</name>
    <dbReference type="NCBI Taxonomy" id="3228790"/>
    <lineage>
        <taxon>Bacteria</taxon>
        <taxon>Pseudomonadati</taxon>
        <taxon>Pseudomonadota</taxon>
        <taxon>Alphaproteobacteria</taxon>
        <taxon>Hyphomicrobiales</taxon>
        <taxon>Phyllobacteriaceae</taxon>
        <taxon>Mesorhizobium</taxon>
    </lineage>
</organism>
<dbReference type="RefSeq" id="WP_367723691.1">
    <property type="nucleotide sequence ID" value="NZ_JBFOCI010000003.1"/>
</dbReference>
<name>A0ABV3QZP0_9HYPH</name>
<evidence type="ECO:0000313" key="1">
    <source>
        <dbReference type="EMBL" id="MEW9806556.1"/>
    </source>
</evidence>
<dbReference type="EMBL" id="JBFOCI010000003">
    <property type="protein sequence ID" value="MEW9806556.1"/>
    <property type="molecule type" value="Genomic_DNA"/>
</dbReference>
<dbReference type="InterPro" id="IPR039498">
    <property type="entry name" value="NTP_transf_5"/>
</dbReference>
<dbReference type="Proteomes" id="UP001556196">
    <property type="component" value="Unassembled WGS sequence"/>
</dbReference>
<reference evidence="1 2" key="1">
    <citation type="submission" date="2024-06" db="EMBL/GenBank/DDBJ databases">
        <authorList>
            <person name="Tuo L."/>
        </authorList>
    </citation>
    <scope>NUCLEOTIDE SEQUENCE [LARGE SCALE GENOMIC DNA]</scope>
    <source>
        <strain evidence="1 2">ZMM04-5</strain>
    </source>
</reference>
<gene>
    <name evidence="1" type="ORF">ABUE31_11235</name>
</gene>
<sequence length="374" mass="41308">MTIRSVSTSTPRQRLSEALISSVLVRRTPTAAIDLSDAVVDWMATVRRANGDFVGPALSQAFSDLGIADALPADVRDYLQMLHTENARCNVEIRRQCDEIGSALAAVGVQGVLLKGAAWFYDAGPAVADRMVRDIDLLVDRRRADTVRIALRERGYRDVPNLIREPGHIHEAPMATPNGLVNVEVHYELATRTSLLPAVEVLEDGRPVARGLAIPSPTHRLTHAVIHAEIVNGDYFGGTVSLRDSLDVSRLVVDYSDEINWQALLDTARARGFFPMLSGALHKASQFTGAPLPDVFADDIRGRRHAARCLFQRRWPALEGGMGRLGVLRRALAWQRDSYALGLGDERGFYAHLQVNRRRIDRIRSMLARSLKGA</sequence>
<proteinExistence type="predicted"/>
<evidence type="ECO:0000313" key="2">
    <source>
        <dbReference type="Proteomes" id="UP001556196"/>
    </source>
</evidence>
<comment type="caution">
    <text evidence="1">The sequence shown here is derived from an EMBL/GenBank/DDBJ whole genome shotgun (WGS) entry which is preliminary data.</text>
</comment>
<protein>
    <submittedName>
        <fullName evidence="1">Nucleotidyltransferase family protein</fullName>
    </submittedName>
</protein>
<dbReference type="Pfam" id="PF14907">
    <property type="entry name" value="NTP_transf_5"/>
    <property type="match status" value="1"/>
</dbReference>